<gene>
    <name evidence="7" type="ORF">H7F51_17590</name>
</gene>
<comment type="caution">
    <text evidence="7">The sequence shown here is derived from an EMBL/GenBank/DDBJ whole genome shotgun (WGS) entry which is preliminary data.</text>
</comment>
<keyword evidence="1" id="KW-0489">Methyltransferase</keyword>
<dbReference type="InterPro" id="IPR001091">
    <property type="entry name" value="RM_Methyltransferase"/>
</dbReference>
<dbReference type="SUPFAM" id="SSF110849">
    <property type="entry name" value="ParB/Sulfiredoxin"/>
    <property type="match status" value="1"/>
</dbReference>
<accession>A0A7X1KNG3</accession>
<evidence type="ECO:0000256" key="5">
    <source>
        <dbReference type="SAM" id="MobiDB-lite"/>
    </source>
</evidence>
<feature type="region of interest" description="Disordered" evidence="5">
    <location>
        <begin position="1"/>
        <end position="26"/>
    </location>
</feature>
<dbReference type="GO" id="GO:0003677">
    <property type="term" value="F:DNA binding"/>
    <property type="evidence" value="ECO:0007669"/>
    <property type="project" value="InterPro"/>
</dbReference>
<keyword evidence="2" id="KW-0808">Transferase</keyword>
<dbReference type="RefSeq" id="WP_185665626.1">
    <property type="nucleotide sequence ID" value="NZ_JACLAW010000017.1"/>
</dbReference>
<protein>
    <recommendedName>
        <fullName evidence="4">Methyltransferase</fullName>
        <ecNumber evidence="4">2.1.1.-</ecNumber>
    </recommendedName>
</protein>
<evidence type="ECO:0000313" key="7">
    <source>
        <dbReference type="EMBL" id="MBC2667335.1"/>
    </source>
</evidence>
<dbReference type="InterPro" id="IPR002941">
    <property type="entry name" value="DNA_methylase_N4/N6"/>
</dbReference>
<dbReference type="PIRSF" id="PIRSF036758">
    <property type="entry name" value="Aden_M_ParB"/>
    <property type="match status" value="1"/>
</dbReference>
<dbReference type="InterPro" id="IPR015840">
    <property type="entry name" value="DNA_MeTrfase_ParB"/>
</dbReference>
<dbReference type="SMART" id="SM00470">
    <property type="entry name" value="ParB"/>
    <property type="match status" value="1"/>
</dbReference>
<dbReference type="AlphaFoldDB" id="A0A7X1KNG3"/>
<dbReference type="Pfam" id="PF01555">
    <property type="entry name" value="N6_N4_Mtase"/>
    <property type="match status" value="1"/>
</dbReference>
<dbReference type="GO" id="GO:0045881">
    <property type="term" value="P:positive regulation of sporulation resulting in formation of a cellular spore"/>
    <property type="evidence" value="ECO:0007669"/>
    <property type="project" value="TreeGrafter"/>
</dbReference>
<evidence type="ECO:0000256" key="2">
    <source>
        <dbReference type="ARBA" id="ARBA00022679"/>
    </source>
</evidence>
<dbReference type="InterPro" id="IPR003115">
    <property type="entry name" value="ParB_N"/>
</dbReference>
<dbReference type="GO" id="GO:0009007">
    <property type="term" value="F:site-specific DNA-methyltransferase (adenine-specific) activity"/>
    <property type="evidence" value="ECO:0007669"/>
    <property type="project" value="UniProtKB-EC"/>
</dbReference>
<reference evidence="7 8" key="1">
    <citation type="submission" date="2020-08" db="EMBL/GenBank/DDBJ databases">
        <title>The genome sequence of type strain Novosphingobium flavum NBRC 111647.</title>
        <authorList>
            <person name="Liu Y."/>
        </authorList>
    </citation>
    <scope>NUCLEOTIDE SEQUENCE [LARGE SCALE GENOMIC DNA]</scope>
    <source>
        <strain evidence="7 8">NBRC 111647</strain>
    </source>
</reference>
<dbReference type="Pfam" id="PF02195">
    <property type="entry name" value="ParB_N"/>
    <property type="match status" value="1"/>
</dbReference>
<keyword evidence="8" id="KW-1185">Reference proteome</keyword>
<comment type="catalytic activity">
    <reaction evidence="3">
        <text>a 2'-deoxyadenosine in DNA + S-adenosyl-L-methionine = an N(6)-methyl-2'-deoxyadenosine in DNA + S-adenosyl-L-homocysteine + H(+)</text>
        <dbReference type="Rhea" id="RHEA:15197"/>
        <dbReference type="Rhea" id="RHEA-COMP:12418"/>
        <dbReference type="Rhea" id="RHEA-COMP:12419"/>
        <dbReference type="ChEBI" id="CHEBI:15378"/>
        <dbReference type="ChEBI" id="CHEBI:57856"/>
        <dbReference type="ChEBI" id="CHEBI:59789"/>
        <dbReference type="ChEBI" id="CHEBI:90615"/>
        <dbReference type="ChEBI" id="CHEBI:90616"/>
        <dbReference type="EC" id="2.1.1.72"/>
    </reaction>
</comment>
<dbReference type="InterPro" id="IPR036086">
    <property type="entry name" value="ParB/Sulfiredoxin_sf"/>
</dbReference>
<dbReference type="PANTHER" id="PTHR33375:SF1">
    <property type="entry name" value="CHROMOSOME-PARTITIONING PROTEIN PARB-RELATED"/>
    <property type="match status" value="1"/>
</dbReference>
<feature type="domain" description="ParB-like N-terminal" evidence="6">
    <location>
        <begin position="11"/>
        <end position="97"/>
    </location>
</feature>
<dbReference type="PRINTS" id="PR00508">
    <property type="entry name" value="S21N4MTFRASE"/>
</dbReference>
<name>A0A7X1KNG3_9SPHN</name>
<dbReference type="CDD" id="cd16403">
    <property type="entry name" value="ParB_N_like_MT"/>
    <property type="match status" value="1"/>
</dbReference>
<dbReference type="InterPro" id="IPR050336">
    <property type="entry name" value="Chromosome_partition/occlusion"/>
</dbReference>
<dbReference type="Gene3D" id="3.40.50.150">
    <property type="entry name" value="Vaccinia Virus protein VP39"/>
    <property type="match status" value="1"/>
</dbReference>
<evidence type="ECO:0000256" key="1">
    <source>
        <dbReference type="ARBA" id="ARBA00022603"/>
    </source>
</evidence>
<dbReference type="GO" id="GO:0005694">
    <property type="term" value="C:chromosome"/>
    <property type="evidence" value="ECO:0007669"/>
    <property type="project" value="TreeGrafter"/>
</dbReference>
<dbReference type="GO" id="GO:0007059">
    <property type="term" value="P:chromosome segregation"/>
    <property type="evidence" value="ECO:0007669"/>
    <property type="project" value="TreeGrafter"/>
</dbReference>
<dbReference type="EC" id="2.1.1.-" evidence="4"/>
<evidence type="ECO:0000256" key="4">
    <source>
        <dbReference type="RuleBase" id="RU362026"/>
    </source>
</evidence>
<dbReference type="Proteomes" id="UP000566813">
    <property type="component" value="Unassembled WGS sequence"/>
</dbReference>
<dbReference type="Gene3D" id="3.90.1530.10">
    <property type="entry name" value="Conserved hypothetical protein from pyrococcus furiosus pfu- 392566-001, ParB domain"/>
    <property type="match status" value="1"/>
</dbReference>
<dbReference type="SUPFAM" id="SSF53335">
    <property type="entry name" value="S-adenosyl-L-methionine-dependent methyltransferases"/>
    <property type="match status" value="1"/>
</dbReference>
<evidence type="ECO:0000313" key="8">
    <source>
        <dbReference type="Proteomes" id="UP000566813"/>
    </source>
</evidence>
<comment type="similarity">
    <text evidence="4">Belongs to the N(4)/N(6)-methyltransferase family.</text>
</comment>
<evidence type="ECO:0000259" key="6">
    <source>
        <dbReference type="SMART" id="SM00470"/>
    </source>
</evidence>
<dbReference type="GO" id="GO:0008170">
    <property type="term" value="F:N-methyltransferase activity"/>
    <property type="evidence" value="ECO:0007669"/>
    <property type="project" value="InterPro"/>
</dbReference>
<dbReference type="PANTHER" id="PTHR33375">
    <property type="entry name" value="CHROMOSOME-PARTITIONING PROTEIN PARB-RELATED"/>
    <property type="match status" value="1"/>
</dbReference>
<dbReference type="GO" id="GO:0032259">
    <property type="term" value="P:methylation"/>
    <property type="evidence" value="ECO:0007669"/>
    <property type="project" value="UniProtKB-KW"/>
</dbReference>
<sequence>MRKFSNHPNIELVPTGSLKPNPKNPRVHSDRQIKLICASIRKFGFLVPLVVDEANLIAAGHARWLAAKEMGLEEVPTIRARFLSEADHRAFALAENRLPELSSWDEDLLAEELDKLFNEGFDLELTGFTTADLDFSLPEKEAKPEKVELPAPDAIAVSRPGDLWLIGPHRIWCGDAREAACYEALLGEERATMVFADPPYNVPVNGFVSGTGQHREFCMAVGELDQGQFTGFLRAIFRMLARFSVPGSIHYISMDWRHMRELLDASDGVYTEHKQLLIWDKGVGGMGTFYRSQHELVAVFKSGTGKHINNFGLGDSGRYRTNVVRYAGANAFRKGRKRDLADHSTVKPTALIADLMLDCSNRGDLILDPCLGSGSTLLAAYRTGRRGAGIEIDPIYVDTALARLADASRLTPVLAATGQTFAEVAAERAPGKED</sequence>
<dbReference type="EMBL" id="JACLAW010000017">
    <property type="protein sequence ID" value="MBC2667335.1"/>
    <property type="molecule type" value="Genomic_DNA"/>
</dbReference>
<proteinExistence type="inferred from homology"/>
<evidence type="ECO:0000256" key="3">
    <source>
        <dbReference type="ARBA" id="ARBA00047942"/>
    </source>
</evidence>
<dbReference type="InterPro" id="IPR029063">
    <property type="entry name" value="SAM-dependent_MTases_sf"/>
</dbReference>
<organism evidence="7 8">
    <name type="scientific">Novosphingobium flavum</name>
    <dbReference type="NCBI Taxonomy" id="1778672"/>
    <lineage>
        <taxon>Bacteria</taxon>
        <taxon>Pseudomonadati</taxon>
        <taxon>Pseudomonadota</taxon>
        <taxon>Alphaproteobacteria</taxon>
        <taxon>Sphingomonadales</taxon>
        <taxon>Sphingomonadaceae</taxon>
        <taxon>Novosphingobium</taxon>
    </lineage>
</organism>